<feature type="transmembrane region" description="Helical" evidence="1">
    <location>
        <begin position="42"/>
        <end position="64"/>
    </location>
</feature>
<feature type="transmembrane region" description="Helical" evidence="1">
    <location>
        <begin position="111"/>
        <end position="130"/>
    </location>
</feature>
<keyword evidence="3" id="KW-1185">Reference proteome</keyword>
<dbReference type="RefSeq" id="WP_118767446.1">
    <property type="nucleotide sequence ID" value="NZ_QWKP01000199.1"/>
</dbReference>
<protein>
    <submittedName>
        <fullName evidence="2">Uncharacterized protein</fullName>
    </submittedName>
</protein>
<evidence type="ECO:0000256" key="1">
    <source>
        <dbReference type="SAM" id="Phobius"/>
    </source>
</evidence>
<gene>
    <name evidence="2" type="ORF">D1825_10880</name>
</gene>
<evidence type="ECO:0000313" key="3">
    <source>
        <dbReference type="Proteomes" id="UP000283374"/>
    </source>
</evidence>
<comment type="caution">
    <text evidence="2">The sequence shown here is derived from an EMBL/GenBank/DDBJ whole genome shotgun (WGS) entry which is preliminary data.</text>
</comment>
<evidence type="ECO:0000313" key="2">
    <source>
        <dbReference type="EMBL" id="RHA40085.1"/>
    </source>
</evidence>
<keyword evidence="1" id="KW-0472">Membrane</keyword>
<keyword evidence="1" id="KW-0812">Transmembrane</keyword>
<organism evidence="2 3">
    <name type="scientific">Cellulomonas rhizosphaerae</name>
    <dbReference type="NCBI Taxonomy" id="2293719"/>
    <lineage>
        <taxon>Bacteria</taxon>
        <taxon>Bacillati</taxon>
        <taxon>Actinomycetota</taxon>
        <taxon>Actinomycetes</taxon>
        <taxon>Micrococcales</taxon>
        <taxon>Cellulomonadaceae</taxon>
        <taxon>Cellulomonas</taxon>
    </lineage>
</organism>
<feature type="transmembrane region" description="Helical" evidence="1">
    <location>
        <begin position="85"/>
        <end position="105"/>
    </location>
</feature>
<sequence>MSEEPRDLLGLIRGGEGAITGTVVCAAAIAVGTEHGGTIGRLILVIMGTVAVYWVAHLHAVTLGRALTHRHHPLAALRFAFRETLPILGASVVPLAVLLAAFVLGAEVRNAAWIALGATVALLTVYSYVAGARGGMEVRGRVLCALAGAAVGLLVVLLKVGLH</sequence>
<keyword evidence="1" id="KW-1133">Transmembrane helix</keyword>
<name>A0A413RKZ1_9CELL</name>
<accession>A0A413RKZ1</accession>
<reference evidence="2 3" key="1">
    <citation type="submission" date="2018-08" db="EMBL/GenBank/DDBJ databases">
        <title>Cellulomonas rhizosphaerae sp. nov., a novel actinomycete isolated from soil.</title>
        <authorList>
            <person name="Tian Y."/>
        </authorList>
    </citation>
    <scope>NUCLEOTIDE SEQUENCE [LARGE SCALE GENOMIC DNA]</scope>
    <source>
        <strain evidence="2 3">NEAU-TCZ24</strain>
    </source>
</reference>
<dbReference type="AlphaFoldDB" id="A0A413RKZ1"/>
<dbReference type="Proteomes" id="UP000283374">
    <property type="component" value="Unassembled WGS sequence"/>
</dbReference>
<dbReference type="EMBL" id="QWKP01000199">
    <property type="protein sequence ID" value="RHA40085.1"/>
    <property type="molecule type" value="Genomic_DNA"/>
</dbReference>
<proteinExistence type="predicted"/>
<dbReference type="OrthoDB" id="3211973at2"/>
<feature type="transmembrane region" description="Helical" evidence="1">
    <location>
        <begin position="142"/>
        <end position="162"/>
    </location>
</feature>